<sequence>MPHLLTRCVFSRLPVQWLWACGDGGARAPPRPPLHPRRQHKHRSAFAATTGAAAARPGTADEATAVRRSLHPALLLRVHHPVPPRRRPRRAAGGGVSRRGKHGLDLAVVATFPIVPYREIKEHKIGSGALECAVCLTEFEDDDDMRLLPHCSHAFHPECIDPWLESRTTCPLCRANLEKPPPPLTPEEGAQWEKEEAASVVTPEEPAASAVAGAPGQDDAVGDAEGAGQLPEG</sequence>
<evidence type="ECO:0000313" key="18">
    <source>
        <dbReference type="EnsemblPlants" id="TraesCS3B02G060000.1.cds1"/>
    </source>
</evidence>
<evidence type="ECO:0000256" key="8">
    <source>
        <dbReference type="ARBA" id="ARBA00022771"/>
    </source>
</evidence>
<dbReference type="SMR" id="A0A3B6FFV0"/>
<dbReference type="PANTHER" id="PTHR14155:SF546">
    <property type="entry name" value="OS02G0572200 PROTEIN"/>
    <property type="match status" value="1"/>
</dbReference>
<organism evidence="18">
    <name type="scientific">Triticum aestivum</name>
    <name type="common">Wheat</name>
    <dbReference type="NCBI Taxonomy" id="4565"/>
    <lineage>
        <taxon>Eukaryota</taxon>
        <taxon>Viridiplantae</taxon>
        <taxon>Streptophyta</taxon>
        <taxon>Embryophyta</taxon>
        <taxon>Tracheophyta</taxon>
        <taxon>Spermatophyta</taxon>
        <taxon>Magnoliopsida</taxon>
        <taxon>Liliopsida</taxon>
        <taxon>Poales</taxon>
        <taxon>Poaceae</taxon>
        <taxon>BOP clade</taxon>
        <taxon>Pooideae</taxon>
        <taxon>Triticodae</taxon>
        <taxon>Triticeae</taxon>
        <taxon>Triticinae</taxon>
        <taxon>Triticum</taxon>
    </lineage>
</organism>
<keyword evidence="7" id="KW-0479">Metal-binding</keyword>
<dbReference type="EC" id="2.3.2.27" evidence="4"/>
<comment type="similarity">
    <text evidence="13">Belongs to the RING-type zinc finger family. ATL subfamily.</text>
</comment>
<dbReference type="Gramene" id="TraesCS3B02G060000.1">
    <property type="protein sequence ID" value="TraesCS3B02G060000.1.cds1"/>
    <property type="gene ID" value="TraesCS3B02G060000"/>
</dbReference>
<dbReference type="PANTHER" id="PTHR14155">
    <property type="entry name" value="RING FINGER DOMAIN-CONTAINING"/>
    <property type="match status" value="1"/>
</dbReference>
<evidence type="ECO:0000256" key="3">
    <source>
        <dbReference type="ARBA" id="ARBA00004906"/>
    </source>
</evidence>
<evidence type="ECO:0000256" key="13">
    <source>
        <dbReference type="ARBA" id="ARBA00024209"/>
    </source>
</evidence>
<reference evidence="18" key="1">
    <citation type="submission" date="2018-08" db="EMBL/GenBank/DDBJ databases">
        <authorList>
            <person name="Rossello M."/>
        </authorList>
    </citation>
    <scope>NUCLEOTIDE SEQUENCE [LARGE SCALE GENOMIC DNA]</scope>
    <source>
        <strain evidence="18">cv. Chinese Spring</strain>
    </source>
</reference>
<keyword evidence="10" id="KW-0862">Zinc</keyword>
<dbReference type="CDD" id="cd16461">
    <property type="entry name" value="RING-H2_EL5-like"/>
    <property type="match status" value="1"/>
</dbReference>
<name>A0A3B6FFV0_WHEAT</name>
<evidence type="ECO:0000256" key="15">
    <source>
        <dbReference type="SAM" id="MobiDB-lite"/>
    </source>
</evidence>
<dbReference type="Gramene" id="TraesCS3B03G0135000.1">
    <property type="protein sequence ID" value="TraesCS3B03G0135000.1.CDS1"/>
    <property type="gene ID" value="TraesCS3B03G0135000"/>
</dbReference>
<evidence type="ECO:0000256" key="7">
    <source>
        <dbReference type="ARBA" id="ARBA00022723"/>
    </source>
</evidence>
<dbReference type="Gramene" id="TraesJUL3B03G01566490.1">
    <property type="protein sequence ID" value="TraesJUL3B03G01566490.1.CDS1"/>
    <property type="gene ID" value="TraesJUL3B03G01566490"/>
</dbReference>
<feature type="chain" id="PRO_5043173961" description="RING-type E3 ubiquitin transferase" evidence="16">
    <location>
        <begin position="21"/>
        <end position="233"/>
    </location>
</feature>
<dbReference type="Gene3D" id="3.30.40.10">
    <property type="entry name" value="Zinc/RING finger domain, C3HC4 (zinc finger)"/>
    <property type="match status" value="1"/>
</dbReference>
<dbReference type="SMART" id="SM00184">
    <property type="entry name" value="RING"/>
    <property type="match status" value="1"/>
</dbReference>
<evidence type="ECO:0000256" key="9">
    <source>
        <dbReference type="ARBA" id="ARBA00022786"/>
    </source>
</evidence>
<dbReference type="Pfam" id="PF13639">
    <property type="entry name" value="zf-RING_2"/>
    <property type="match status" value="1"/>
</dbReference>
<evidence type="ECO:0000256" key="2">
    <source>
        <dbReference type="ARBA" id="ARBA00004167"/>
    </source>
</evidence>
<evidence type="ECO:0000256" key="12">
    <source>
        <dbReference type="ARBA" id="ARBA00023136"/>
    </source>
</evidence>
<dbReference type="OrthoDB" id="695799at2759"/>
<protein>
    <recommendedName>
        <fullName evidence="4">RING-type E3 ubiquitin transferase</fullName>
        <ecNumber evidence="4">2.3.2.27</ecNumber>
    </recommendedName>
</protein>
<evidence type="ECO:0000256" key="14">
    <source>
        <dbReference type="PROSITE-ProRule" id="PRU00175"/>
    </source>
</evidence>
<comment type="subcellular location">
    <subcellularLocation>
        <location evidence="2">Membrane</location>
        <topology evidence="2">Single-pass membrane protein</topology>
    </subcellularLocation>
</comment>
<feature type="domain" description="RING-type" evidence="17">
    <location>
        <begin position="132"/>
        <end position="174"/>
    </location>
</feature>
<dbReference type="Gramene" id="TraesLDM3B03G01554950.1">
    <property type="protein sequence ID" value="TraesLDM3B03G01554950.1.CDS1"/>
    <property type="gene ID" value="TraesLDM3B03G01554950"/>
</dbReference>
<dbReference type="InterPro" id="IPR001841">
    <property type="entry name" value="Znf_RING"/>
</dbReference>
<evidence type="ECO:0000259" key="17">
    <source>
        <dbReference type="PROSITE" id="PS50089"/>
    </source>
</evidence>
<keyword evidence="12" id="KW-0472">Membrane</keyword>
<keyword evidence="19" id="KW-1185">Reference proteome</keyword>
<evidence type="ECO:0000256" key="5">
    <source>
        <dbReference type="ARBA" id="ARBA00022679"/>
    </source>
</evidence>
<dbReference type="PROSITE" id="PS50089">
    <property type="entry name" value="ZF_RING_2"/>
    <property type="match status" value="1"/>
</dbReference>
<proteinExistence type="inferred from homology"/>
<keyword evidence="9" id="KW-0833">Ubl conjugation pathway</keyword>
<dbReference type="Proteomes" id="UP000019116">
    <property type="component" value="Chromosome 3B"/>
</dbReference>
<evidence type="ECO:0000256" key="16">
    <source>
        <dbReference type="SAM" id="SignalP"/>
    </source>
</evidence>
<evidence type="ECO:0000313" key="19">
    <source>
        <dbReference type="Proteomes" id="UP000019116"/>
    </source>
</evidence>
<dbReference type="InterPro" id="IPR013083">
    <property type="entry name" value="Znf_RING/FYVE/PHD"/>
</dbReference>
<dbReference type="AlphaFoldDB" id="A0A3B6FFV0"/>
<dbReference type="GO" id="GO:0016020">
    <property type="term" value="C:membrane"/>
    <property type="evidence" value="ECO:0007669"/>
    <property type="project" value="UniProtKB-SubCell"/>
</dbReference>
<keyword evidence="8 14" id="KW-0863">Zinc-finger</keyword>
<dbReference type="GO" id="GO:0008270">
    <property type="term" value="F:zinc ion binding"/>
    <property type="evidence" value="ECO:0007669"/>
    <property type="project" value="UniProtKB-KW"/>
</dbReference>
<evidence type="ECO:0000256" key="6">
    <source>
        <dbReference type="ARBA" id="ARBA00022692"/>
    </source>
</evidence>
<dbReference type="FunFam" id="3.30.40.10:FF:000187">
    <property type="entry name" value="E3 ubiquitin-protein ligase ATL6"/>
    <property type="match status" value="1"/>
</dbReference>
<accession>A0A3B6FFV0</accession>
<keyword evidence="16" id="KW-0732">Signal</keyword>
<evidence type="ECO:0000256" key="1">
    <source>
        <dbReference type="ARBA" id="ARBA00000900"/>
    </source>
</evidence>
<evidence type="ECO:0000256" key="11">
    <source>
        <dbReference type="ARBA" id="ARBA00022989"/>
    </source>
</evidence>
<dbReference type="STRING" id="4565.A0A3B6FFV0"/>
<reference evidence="18" key="2">
    <citation type="submission" date="2018-10" db="UniProtKB">
        <authorList>
            <consortium name="EnsemblPlants"/>
        </authorList>
    </citation>
    <scope>IDENTIFICATION</scope>
</reference>
<dbReference type="PaxDb" id="4565-Traes_3B_B82B89EA2.1"/>
<comment type="catalytic activity">
    <reaction evidence="1">
        <text>S-ubiquitinyl-[E2 ubiquitin-conjugating enzyme]-L-cysteine + [acceptor protein]-L-lysine = [E2 ubiquitin-conjugating enzyme]-L-cysteine + N(6)-ubiquitinyl-[acceptor protein]-L-lysine.</text>
        <dbReference type="EC" id="2.3.2.27"/>
    </reaction>
</comment>
<keyword evidence="6" id="KW-0812">Transmembrane</keyword>
<keyword evidence="11" id="KW-1133">Transmembrane helix</keyword>
<dbReference type="InterPro" id="IPR053238">
    <property type="entry name" value="RING-H2_zinc_finger"/>
</dbReference>
<dbReference type="GO" id="GO:0061630">
    <property type="term" value="F:ubiquitin protein ligase activity"/>
    <property type="evidence" value="ECO:0007669"/>
    <property type="project" value="UniProtKB-EC"/>
</dbReference>
<dbReference type="Gramene" id="TraesSTA3B03G01546760.1">
    <property type="protein sequence ID" value="TraesSTA3B03G01546760.1.CDS1"/>
    <property type="gene ID" value="TraesSTA3B03G01546760"/>
</dbReference>
<dbReference type="EnsemblPlants" id="TraesCS3B02G060000.1">
    <property type="protein sequence ID" value="TraesCS3B02G060000.1.cds1"/>
    <property type="gene ID" value="TraesCS3B02G060000"/>
</dbReference>
<evidence type="ECO:0000256" key="10">
    <source>
        <dbReference type="ARBA" id="ARBA00022833"/>
    </source>
</evidence>
<keyword evidence="5" id="KW-0808">Transferase</keyword>
<feature type="signal peptide" evidence="16">
    <location>
        <begin position="1"/>
        <end position="20"/>
    </location>
</feature>
<comment type="pathway">
    <text evidence="3">Protein modification; protein ubiquitination.</text>
</comment>
<dbReference type="SUPFAM" id="SSF57850">
    <property type="entry name" value="RING/U-box"/>
    <property type="match status" value="1"/>
</dbReference>
<feature type="region of interest" description="Disordered" evidence="15">
    <location>
        <begin position="176"/>
        <end position="233"/>
    </location>
</feature>
<evidence type="ECO:0000256" key="4">
    <source>
        <dbReference type="ARBA" id="ARBA00012483"/>
    </source>
</evidence>